<dbReference type="InterPro" id="IPR027409">
    <property type="entry name" value="GroEL-like_apical_dom_sf"/>
</dbReference>
<keyword evidence="2" id="KW-0143">Chaperone</keyword>
<reference evidence="6" key="1">
    <citation type="submission" date="2020-02" db="EMBL/GenBank/DDBJ databases">
        <authorList>
            <person name="Meier V. D."/>
        </authorList>
    </citation>
    <scope>NUCLEOTIDE SEQUENCE</scope>
    <source>
        <strain evidence="6">AVDCRST_MAG49</strain>
    </source>
</reference>
<protein>
    <recommendedName>
        <fullName evidence="5">60 kDa chaperonin</fullName>
    </recommendedName>
</protein>
<evidence type="ECO:0000313" key="6">
    <source>
        <dbReference type="EMBL" id="CAA9539909.1"/>
    </source>
</evidence>
<dbReference type="GO" id="GO:0005524">
    <property type="term" value="F:ATP binding"/>
    <property type="evidence" value="ECO:0007669"/>
    <property type="project" value="InterPro"/>
</dbReference>
<dbReference type="Gene3D" id="1.10.560.10">
    <property type="entry name" value="GroEL-like equatorial domain"/>
    <property type="match status" value="1"/>
</dbReference>
<dbReference type="SUPFAM" id="SSF48592">
    <property type="entry name" value="GroEL equatorial domain-like"/>
    <property type="match status" value="1"/>
</dbReference>
<dbReference type="PANTHER" id="PTHR45633">
    <property type="entry name" value="60 KDA HEAT SHOCK PROTEIN, MITOCHONDRIAL"/>
    <property type="match status" value="1"/>
</dbReference>
<accession>A0A6J4U449</accession>
<dbReference type="GO" id="GO:0016853">
    <property type="term" value="F:isomerase activity"/>
    <property type="evidence" value="ECO:0007669"/>
    <property type="project" value="UniProtKB-KW"/>
</dbReference>
<dbReference type="PRINTS" id="PR00298">
    <property type="entry name" value="CHAPERONIN60"/>
</dbReference>
<dbReference type="GO" id="GO:0140662">
    <property type="term" value="F:ATP-dependent protein folding chaperone"/>
    <property type="evidence" value="ECO:0007669"/>
    <property type="project" value="InterPro"/>
</dbReference>
<dbReference type="SUPFAM" id="SSF52029">
    <property type="entry name" value="GroEL apical domain-like"/>
    <property type="match status" value="1"/>
</dbReference>
<gene>
    <name evidence="6" type="ORF">AVDCRST_MAG49-740</name>
</gene>
<dbReference type="EMBL" id="CADCWG010000046">
    <property type="protein sequence ID" value="CAA9539909.1"/>
    <property type="molecule type" value="Genomic_DNA"/>
</dbReference>
<comment type="function">
    <text evidence="5">Together with its co-chaperonin GroES, plays an essential role in assisting protein folding. The GroEL-GroES system forms a nano-cage that allows encapsulation of the non-native substrate proteins and provides a physical environment optimized to promote and accelerate protein folding.</text>
</comment>
<evidence type="ECO:0000256" key="5">
    <source>
        <dbReference type="RuleBase" id="RU000419"/>
    </source>
</evidence>
<comment type="subunit">
    <text evidence="5">Forms a cylinder of 14 subunits composed of two heptameric rings stacked back-to-back. Interacts with the co-chaperonin GroES.</text>
</comment>
<keyword evidence="3" id="KW-0413">Isomerase</keyword>
<dbReference type="InterPro" id="IPR027410">
    <property type="entry name" value="TCP-1-like_intermed_sf"/>
</dbReference>
<organism evidence="6">
    <name type="scientific">uncultured Thermomicrobiales bacterium</name>
    <dbReference type="NCBI Taxonomy" id="1645740"/>
    <lineage>
        <taxon>Bacteria</taxon>
        <taxon>Pseudomonadati</taxon>
        <taxon>Thermomicrobiota</taxon>
        <taxon>Thermomicrobia</taxon>
        <taxon>Thermomicrobiales</taxon>
        <taxon>environmental samples</taxon>
    </lineage>
</organism>
<dbReference type="SMR" id="A0A6J4U449"/>
<dbReference type="AlphaFoldDB" id="A0A6J4U449"/>
<proteinExistence type="inferred from homology"/>
<dbReference type="SUPFAM" id="SSF54849">
    <property type="entry name" value="GroEL-intermediate domain like"/>
    <property type="match status" value="1"/>
</dbReference>
<evidence type="ECO:0000256" key="3">
    <source>
        <dbReference type="ARBA" id="ARBA00023235"/>
    </source>
</evidence>
<dbReference type="Gene3D" id="3.50.7.10">
    <property type="entry name" value="GroEL"/>
    <property type="match status" value="1"/>
</dbReference>
<sequence length="542" mass="56047">MIESRAGSRRERSPRLVLDGDAARAALLRGVEQMAMLLRPTLGPVAGTVAVAAIVPGRSPEVLDDAGTIARRVEQLPAPFEDMGAMLVRHLVWTVGQTSGDGGATAAVIGHSLARQATTYLAAGGDPVRLQAGVAQGAALAAAELRRMAVPVIEFREVLAVAQGALREREIAGTVAEAVEAVGPEGAVLVEDGYARRTACEYVEGMRWPEGMVSPYLLPPGRPEARLADPAVLTTDHTLHESAHLLPAIETCVAAGRRNVLIVAPDIRGTALELLVANLQRGVLAGVVAVRSPGAESDRSRVLEDIAVATGGRLIGRERGDRLRDVRSEDLGGAREAWATLREVGILGGRGSREAVRRRVIDVRAESEGDGGGEGVLARIGRLTGVSAVIRVGAPTASEQAELRPRVEATVRSTQAAMREGAVTGGGAALTACGAAIGEMAGDGAEAVGVRMVARALEEPMRAIAANAGLDAAAVVGEAARRGAAWTLDVRRGEWIEAGGAGILDPLPVVLGALKAAVDLATAVVSTEALVRRRNPPVSINP</sequence>
<dbReference type="Gene3D" id="3.30.260.10">
    <property type="entry name" value="TCP-1-like chaperonin intermediate domain"/>
    <property type="match status" value="1"/>
</dbReference>
<evidence type="ECO:0000256" key="1">
    <source>
        <dbReference type="ARBA" id="ARBA00006607"/>
    </source>
</evidence>
<dbReference type="GO" id="GO:0042026">
    <property type="term" value="P:protein refolding"/>
    <property type="evidence" value="ECO:0007669"/>
    <property type="project" value="InterPro"/>
</dbReference>
<dbReference type="InterPro" id="IPR002423">
    <property type="entry name" value="Cpn60/GroEL/TCP-1"/>
</dbReference>
<keyword evidence="6" id="KW-0346">Stress response</keyword>
<dbReference type="InterPro" id="IPR027413">
    <property type="entry name" value="GROEL-like_equatorial_sf"/>
</dbReference>
<name>A0A6J4U449_9BACT</name>
<dbReference type="Pfam" id="PF00118">
    <property type="entry name" value="Cpn60_TCP1"/>
    <property type="match status" value="1"/>
</dbReference>
<dbReference type="InterPro" id="IPR001844">
    <property type="entry name" value="Cpn60/GroEL"/>
</dbReference>
<evidence type="ECO:0000256" key="4">
    <source>
        <dbReference type="RuleBase" id="RU000418"/>
    </source>
</evidence>
<comment type="similarity">
    <text evidence="1 4">Belongs to the chaperonin (HSP60) family.</text>
</comment>
<evidence type="ECO:0000256" key="2">
    <source>
        <dbReference type="ARBA" id="ARBA00023186"/>
    </source>
</evidence>